<dbReference type="AlphaFoldDB" id="A0A964UUC5"/>
<protein>
    <submittedName>
        <fullName evidence="1">Uncharacterized protein</fullName>
    </submittedName>
</protein>
<keyword evidence="2" id="KW-1185">Reference proteome</keyword>
<comment type="caution">
    <text evidence="1">The sequence shown here is derived from an EMBL/GenBank/DDBJ whole genome shotgun (WGS) entry which is preliminary data.</text>
</comment>
<evidence type="ECO:0000313" key="2">
    <source>
        <dbReference type="Proteomes" id="UP000598297"/>
    </source>
</evidence>
<reference evidence="1" key="1">
    <citation type="submission" date="2020-01" db="EMBL/GenBank/DDBJ databases">
        <title>Whole-genome analyses of novel actinobacteria.</title>
        <authorList>
            <person name="Sahin N."/>
        </authorList>
    </citation>
    <scope>NUCLEOTIDE SEQUENCE</scope>
    <source>
        <strain evidence="1">YC537</strain>
    </source>
</reference>
<dbReference type="RefSeq" id="WP_161703434.1">
    <property type="nucleotide sequence ID" value="NZ_JAAAHS010000340.1"/>
</dbReference>
<accession>A0A964UUC5</accession>
<proteinExistence type="predicted"/>
<name>A0A964UUC5_9ACTN</name>
<organism evidence="1 2">
    <name type="scientific">Streptomyces boluensis</name>
    <dbReference type="NCBI Taxonomy" id="1775135"/>
    <lineage>
        <taxon>Bacteria</taxon>
        <taxon>Bacillati</taxon>
        <taxon>Actinomycetota</taxon>
        <taxon>Actinomycetes</taxon>
        <taxon>Kitasatosporales</taxon>
        <taxon>Streptomycetaceae</taxon>
        <taxon>Streptomyces</taxon>
    </lineage>
</organism>
<sequence length="138" mass="14170">MRRAGGPVVVAADGPVTEESLRQCADVLCCGAEFGSAADAERAGRQVLACYPGCVLVVVPCSGERCLAVARTGAVGHILPRSAAAGPADLWALAVEWYGRLVAGAWAGDRYPVSGVADRRPVSGAVERRPVSGVAERP</sequence>
<evidence type="ECO:0000313" key="1">
    <source>
        <dbReference type="EMBL" id="NBE55579.1"/>
    </source>
</evidence>
<dbReference type="EMBL" id="JAAAHS010000340">
    <property type="protein sequence ID" value="NBE55579.1"/>
    <property type="molecule type" value="Genomic_DNA"/>
</dbReference>
<dbReference type="Proteomes" id="UP000598297">
    <property type="component" value="Unassembled WGS sequence"/>
</dbReference>
<gene>
    <name evidence="1" type="ORF">GUY60_29950</name>
</gene>